<sequence>MIYFTSDLHIGHANIIQYCKRPFASVEAMNQTLIGNWNRRVTGNDTVYVIGDLFFRDSVRAEDYLGWMNGEKRLVIGNNDKEWMRETDLPKYFASVERISEISEGKRDFVLCHYPMMSWNGMDAGSFHIYGHIHNNLHDSYWPLLRTMDNALNAGVDINGFIPVTFEELVTNNKRHKEASLSKQPGGRQITPESFVQ</sequence>
<protein>
    <recommendedName>
        <fullName evidence="3">Calcineurin-like phosphoesterase domain-containing protein</fullName>
    </recommendedName>
</protein>
<accession>A0A644W7S4</accession>
<evidence type="ECO:0000256" key="1">
    <source>
        <dbReference type="SAM" id="MobiDB-lite"/>
    </source>
</evidence>
<dbReference type="InterPro" id="IPR029052">
    <property type="entry name" value="Metallo-depent_PP-like"/>
</dbReference>
<dbReference type="Gene3D" id="3.60.21.10">
    <property type="match status" value="1"/>
</dbReference>
<dbReference type="AlphaFoldDB" id="A0A644W7S4"/>
<evidence type="ECO:0000313" key="2">
    <source>
        <dbReference type="EMBL" id="MPL99628.1"/>
    </source>
</evidence>
<gene>
    <name evidence="2" type="ORF">SDC9_45846</name>
</gene>
<comment type="caution">
    <text evidence="2">The sequence shown here is derived from an EMBL/GenBank/DDBJ whole genome shotgun (WGS) entry which is preliminary data.</text>
</comment>
<name>A0A644W7S4_9ZZZZ</name>
<feature type="region of interest" description="Disordered" evidence="1">
    <location>
        <begin position="177"/>
        <end position="197"/>
    </location>
</feature>
<dbReference type="EMBL" id="VSSQ01000678">
    <property type="protein sequence ID" value="MPL99628.1"/>
    <property type="molecule type" value="Genomic_DNA"/>
</dbReference>
<dbReference type="SUPFAM" id="SSF56300">
    <property type="entry name" value="Metallo-dependent phosphatases"/>
    <property type="match status" value="1"/>
</dbReference>
<proteinExistence type="predicted"/>
<evidence type="ECO:0008006" key="3">
    <source>
        <dbReference type="Google" id="ProtNLM"/>
    </source>
</evidence>
<organism evidence="2">
    <name type="scientific">bioreactor metagenome</name>
    <dbReference type="NCBI Taxonomy" id="1076179"/>
    <lineage>
        <taxon>unclassified sequences</taxon>
        <taxon>metagenomes</taxon>
        <taxon>ecological metagenomes</taxon>
    </lineage>
</organism>
<reference evidence="2" key="1">
    <citation type="submission" date="2019-08" db="EMBL/GenBank/DDBJ databases">
        <authorList>
            <person name="Kucharzyk K."/>
            <person name="Murdoch R.W."/>
            <person name="Higgins S."/>
            <person name="Loffler F."/>
        </authorList>
    </citation>
    <scope>NUCLEOTIDE SEQUENCE</scope>
</reference>